<dbReference type="HOGENOM" id="CLU_613985_0_0_1"/>
<evidence type="ECO:0000259" key="2">
    <source>
        <dbReference type="Pfam" id="PF22980"/>
    </source>
</evidence>
<dbReference type="GeneID" id="25286678"/>
<feature type="compositionally biased region" description="Basic and acidic residues" evidence="1">
    <location>
        <begin position="75"/>
        <end position="86"/>
    </location>
</feature>
<dbReference type="AlphaFoldDB" id="A0A072P992"/>
<evidence type="ECO:0000313" key="4">
    <source>
        <dbReference type="Proteomes" id="UP000027920"/>
    </source>
</evidence>
<comment type="caution">
    <text evidence="3">The sequence shown here is derived from an EMBL/GenBank/DDBJ whole genome shotgun (WGS) entry which is preliminary data.</text>
</comment>
<keyword evidence="4" id="KW-1185">Reference proteome</keyword>
<dbReference type="RefSeq" id="XP_013254745.1">
    <property type="nucleotide sequence ID" value="XM_013399291.1"/>
</dbReference>
<name>A0A072P992_9EURO</name>
<dbReference type="STRING" id="1182545.A0A072P992"/>
<dbReference type="Pfam" id="PF22980">
    <property type="entry name" value="Myb_DNA-bind_8"/>
    <property type="match status" value="1"/>
</dbReference>
<gene>
    <name evidence="3" type="ORF">A1O9_11781</name>
</gene>
<accession>A0A072P992</accession>
<feature type="compositionally biased region" description="Polar residues" evidence="1">
    <location>
        <begin position="347"/>
        <end position="359"/>
    </location>
</feature>
<proteinExistence type="predicted"/>
<feature type="region of interest" description="Disordered" evidence="1">
    <location>
        <begin position="345"/>
        <end position="374"/>
    </location>
</feature>
<protein>
    <recommendedName>
        <fullName evidence="2">Myb-like DNA-binding domain-containing protein</fullName>
    </recommendedName>
</protein>
<evidence type="ECO:0000256" key="1">
    <source>
        <dbReference type="SAM" id="MobiDB-lite"/>
    </source>
</evidence>
<feature type="compositionally biased region" description="Basic and acidic residues" evidence="1">
    <location>
        <begin position="360"/>
        <end position="374"/>
    </location>
</feature>
<organism evidence="3 4">
    <name type="scientific">Exophiala aquamarina CBS 119918</name>
    <dbReference type="NCBI Taxonomy" id="1182545"/>
    <lineage>
        <taxon>Eukaryota</taxon>
        <taxon>Fungi</taxon>
        <taxon>Dikarya</taxon>
        <taxon>Ascomycota</taxon>
        <taxon>Pezizomycotina</taxon>
        <taxon>Eurotiomycetes</taxon>
        <taxon>Chaetothyriomycetidae</taxon>
        <taxon>Chaetothyriales</taxon>
        <taxon>Herpotrichiellaceae</taxon>
        <taxon>Exophiala</taxon>
    </lineage>
</organism>
<evidence type="ECO:0000313" key="3">
    <source>
        <dbReference type="EMBL" id="KEF52155.1"/>
    </source>
</evidence>
<sequence>MASLRRSKNYASDARTPIFLYAILKQLDLRNIDWNAVADKLDISNGHAARMRYSRMKPQFEGVAAQPRTPRPKKEKTNSKPAIKDKGKGKRLLLEEEEARLSRQGIFDGESEEHDPAPKRIKRDATLDFDAPTQQSLPTPYRQLIHPPWSGPMLKFEDPTPSMGLPGIGPSDYLHLGKKEPEGYAATGSTFSPIIKMEPTMPPICDRGNVMMSGQIKLEPGTARYPSTIDSPYMGTGDTDLQGLNQIDAEKQQTLFCHSRSPGVETVGPSCAVGECRRIAMEMPYLRHNRPMADYFPPSEALPSLGANYMFSPLATSFEDLLTMPLQELQPDYGGSIPVRGADTRSVDTGIQHSQSTDDVTARADKETASPGESDRLDAFIDQSNRLDYAIRTGMNEEDPDVKGKIDQTTEIKRGCCAIASEEDIQESDDTNGNVLIKREIIEIDD</sequence>
<dbReference type="EMBL" id="AMGV01000019">
    <property type="protein sequence ID" value="KEF52155.1"/>
    <property type="molecule type" value="Genomic_DNA"/>
</dbReference>
<dbReference type="OrthoDB" id="3944408at2759"/>
<reference evidence="3 4" key="1">
    <citation type="submission" date="2013-03" db="EMBL/GenBank/DDBJ databases">
        <title>The Genome Sequence of Exophiala aquamarina CBS 119918.</title>
        <authorList>
            <consortium name="The Broad Institute Genomics Platform"/>
            <person name="Cuomo C."/>
            <person name="de Hoog S."/>
            <person name="Gorbushina A."/>
            <person name="Walker B."/>
            <person name="Young S.K."/>
            <person name="Zeng Q."/>
            <person name="Gargeya S."/>
            <person name="Fitzgerald M."/>
            <person name="Haas B."/>
            <person name="Abouelleil A."/>
            <person name="Allen A.W."/>
            <person name="Alvarado L."/>
            <person name="Arachchi H.M."/>
            <person name="Berlin A.M."/>
            <person name="Chapman S.B."/>
            <person name="Gainer-Dewar J."/>
            <person name="Goldberg J."/>
            <person name="Griggs A."/>
            <person name="Gujja S."/>
            <person name="Hansen M."/>
            <person name="Howarth C."/>
            <person name="Imamovic A."/>
            <person name="Ireland A."/>
            <person name="Larimer J."/>
            <person name="McCowan C."/>
            <person name="Murphy C."/>
            <person name="Pearson M."/>
            <person name="Poon T.W."/>
            <person name="Priest M."/>
            <person name="Roberts A."/>
            <person name="Saif S."/>
            <person name="Shea T."/>
            <person name="Sisk P."/>
            <person name="Sykes S."/>
            <person name="Wortman J."/>
            <person name="Nusbaum C."/>
            <person name="Birren B."/>
        </authorList>
    </citation>
    <scope>NUCLEOTIDE SEQUENCE [LARGE SCALE GENOMIC DNA]</scope>
    <source>
        <strain evidence="3 4">CBS 119918</strain>
    </source>
</reference>
<dbReference type="Proteomes" id="UP000027920">
    <property type="component" value="Unassembled WGS sequence"/>
</dbReference>
<dbReference type="InterPro" id="IPR054505">
    <property type="entry name" value="Myb_DNA-bind_8"/>
</dbReference>
<feature type="region of interest" description="Disordered" evidence="1">
    <location>
        <begin position="60"/>
        <end position="88"/>
    </location>
</feature>
<dbReference type="VEuPathDB" id="FungiDB:A1O9_11781"/>
<feature type="domain" description="Myb-like DNA-binding" evidence="2">
    <location>
        <begin position="18"/>
        <end position="61"/>
    </location>
</feature>